<keyword evidence="1" id="KW-0812">Transmembrane</keyword>
<organism evidence="2 3">
    <name type="scientific">Oenococcus sicerae</name>
    <dbReference type="NCBI Taxonomy" id="2203724"/>
    <lineage>
        <taxon>Bacteria</taxon>
        <taxon>Bacillati</taxon>
        <taxon>Bacillota</taxon>
        <taxon>Bacilli</taxon>
        <taxon>Lactobacillales</taxon>
        <taxon>Lactobacillaceae</taxon>
        <taxon>Oenococcus</taxon>
    </lineage>
</organism>
<name>A0ABX5QKX6_9LACO</name>
<evidence type="ECO:0000256" key="1">
    <source>
        <dbReference type="SAM" id="Phobius"/>
    </source>
</evidence>
<dbReference type="EMBL" id="CP029684">
    <property type="protein sequence ID" value="QAS69393.1"/>
    <property type="molecule type" value="Genomic_DNA"/>
</dbReference>
<keyword evidence="1" id="KW-1133">Transmembrane helix</keyword>
<dbReference type="Proteomes" id="UP000286907">
    <property type="component" value="Chromosome"/>
</dbReference>
<protein>
    <submittedName>
        <fullName evidence="2">Uncharacterized protein</fullName>
    </submittedName>
</protein>
<sequence length="61" mass="6758">MKNLNKTILYPLLILLLTVLAVFAFYGFSQRGKATTIVDKNNHQVKSISPAQASKTSRLGH</sequence>
<reference evidence="2 3" key="1">
    <citation type="journal article" date="2019" name="Syst. Appl. Microbiol.">
        <title>Oenococcus sicerae sp. nov., isolated from French cider.</title>
        <authorList>
            <person name="Cousin F.J."/>
            <person name="Le Guellec R."/>
            <person name="Chagnot C."/>
            <person name="Goux D."/>
            <person name="Dalmasso M."/>
            <person name="Laplace J.M."/>
            <person name="Cretenet M."/>
        </authorList>
    </citation>
    <scope>NUCLEOTIDE SEQUENCE [LARGE SCALE GENOMIC DNA]</scope>
    <source>
        <strain evidence="2 3">UCMA 15228</strain>
    </source>
</reference>
<keyword evidence="3" id="KW-1185">Reference proteome</keyword>
<proteinExistence type="predicted"/>
<accession>A0ABX5QKX6</accession>
<gene>
    <name evidence="2" type="ORF">DLJ48_02070</name>
</gene>
<feature type="transmembrane region" description="Helical" evidence="1">
    <location>
        <begin position="7"/>
        <end position="28"/>
    </location>
</feature>
<evidence type="ECO:0000313" key="3">
    <source>
        <dbReference type="Proteomes" id="UP000286907"/>
    </source>
</evidence>
<dbReference type="RefSeq" id="WP_128685465.1">
    <property type="nucleotide sequence ID" value="NZ_CP029684.2"/>
</dbReference>
<keyword evidence="1" id="KW-0472">Membrane</keyword>
<evidence type="ECO:0000313" key="2">
    <source>
        <dbReference type="EMBL" id="QAS69393.1"/>
    </source>
</evidence>